<dbReference type="STRING" id="641691.SAMN05421636_106227"/>
<dbReference type="PROSITE" id="PS51819">
    <property type="entry name" value="VOC"/>
    <property type="match status" value="1"/>
</dbReference>
<dbReference type="InterPro" id="IPR029068">
    <property type="entry name" value="Glyas_Bleomycin-R_OHBP_Dase"/>
</dbReference>
<dbReference type="Pfam" id="PF00903">
    <property type="entry name" value="Glyoxalase"/>
    <property type="match status" value="1"/>
</dbReference>
<dbReference type="CDD" id="cd06587">
    <property type="entry name" value="VOC"/>
    <property type="match status" value="1"/>
</dbReference>
<dbReference type="GO" id="GO:0046491">
    <property type="term" value="P:L-methylmalonyl-CoA metabolic process"/>
    <property type="evidence" value="ECO:0007669"/>
    <property type="project" value="TreeGrafter"/>
</dbReference>
<reference evidence="3 4" key="1">
    <citation type="submission" date="2016-10" db="EMBL/GenBank/DDBJ databases">
        <authorList>
            <person name="de Groot N.N."/>
        </authorList>
    </citation>
    <scope>NUCLEOTIDE SEQUENCE [LARGE SCALE GENOMIC DNA]</scope>
    <source>
        <strain evidence="3 4">DSM 23421</strain>
    </source>
</reference>
<dbReference type="InterPro" id="IPR037523">
    <property type="entry name" value="VOC_core"/>
</dbReference>
<sequence>MAKIINGIQQIGIGAADAKKVFDWYQKQLGFDILVFEDVAPAKLMTRYTEGSVQNRVALLALNMVGGGGLEIWQFKDRKPQAPEQPLQLGDLGINAMKIRSRNLAEFREHLTGLSLDDVKTIYEESHFFFADPWRNWVQVVREDYSFTSTKYLSGGVLGALIGVSDMEVSLKFYRKLLGYDTIESDLKGVFNDFADMPGGKGNFRRVLLKHRKRPVGGFGDLYGPSQIELVQSLDRSPVPVFKDRMWGDLGYIHLCFDIRGMDAFRSEAKGLNHPFTVDSADSFDMGDAAGRFAYVEDPDGTLIELVETHKVPIFKRLGIHIDLKNRHSEKPLPKWLVKMMRIHRVR</sequence>
<dbReference type="Gene3D" id="3.10.180.10">
    <property type="entry name" value="2,3-Dihydroxybiphenyl 1,2-Dioxygenase, domain 1"/>
    <property type="match status" value="2"/>
</dbReference>
<name>A0A1G7EKW3_9FLAO</name>
<dbReference type="RefSeq" id="WP_091869425.1">
    <property type="nucleotide sequence ID" value="NZ_FNAO01000006.1"/>
</dbReference>
<dbReference type="EMBL" id="FNAO01000006">
    <property type="protein sequence ID" value="SDE64056.1"/>
    <property type="molecule type" value="Genomic_DNA"/>
</dbReference>
<evidence type="ECO:0000313" key="3">
    <source>
        <dbReference type="EMBL" id="SDE64056.1"/>
    </source>
</evidence>
<dbReference type="AlphaFoldDB" id="A0A1G7EKW3"/>
<dbReference type="InterPro" id="IPR051785">
    <property type="entry name" value="MMCE/EMCE_epimerase"/>
</dbReference>
<organism evidence="3 4">
    <name type="scientific">Pricia antarctica</name>
    <dbReference type="NCBI Taxonomy" id="641691"/>
    <lineage>
        <taxon>Bacteria</taxon>
        <taxon>Pseudomonadati</taxon>
        <taxon>Bacteroidota</taxon>
        <taxon>Flavobacteriia</taxon>
        <taxon>Flavobacteriales</taxon>
        <taxon>Flavobacteriaceae</taxon>
        <taxon>Pricia</taxon>
    </lineage>
</organism>
<evidence type="ECO:0000259" key="2">
    <source>
        <dbReference type="PROSITE" id="PS51819"/>
    </source>
</evidence>
<dbReference type="InterPro" id="IPR004360">
    <property type="entry name" value="Glyas_Fos-R_dOase_dom"/>
</dbReference>
<keyword evidence="4" id="KW-1185">Reference proteome</keyword>
<proteinExistence type="predicted"/>
<keyword evidence="1" id="KW-0479">Metal-binding</keyword>
<keyword evidence="3" id="KW-0560">Oxidoreductase</keyword>
<feature type="domain" description="VOC" evidence="2">
    <location>
        <begin position="156"/>
        <end position="309"/>
    </location>
</feature>
<dbReference type="PANTHER" id="PTHR43048">
    <property type="entry name" value="METHYLMALONYL-COA EPIMERASE"/>
    <property type="match status" value="1"/>
</dbReference>
<dbReference type="GO" id="GO:0051213">
    <property type="term" value="F:dioxygenase activity"/>
    <property type="evidence" value="ECO:0007669"/>
    <property type="project" value="UniProtKB-KW"/>
</dbReference>
<protein>
    <submittedName>
        <fullName evidence="3">Catechol 2,3-dioxygenase</fullName>
    </submittedName>
</protein>
<keyword evidence="3" id="KW-0223">Dioxygenase</keyword>
<dbReference type="GO" id="GO:0046872">
    <property type="term" value="F:metal ion binding"/>
    <property type="evidence" value="ECO:0007669"/>
    <property type="project" value="UniProtKB-KW"/>
</dbReference>
<gene>
    <name evidence="3" type="ORF">SAMN05421636_106227</name>
</gene>
<dbReference type="OrthoDB" id="9795618at2"/>
<evidence type="ECO:0000256" key="1">
    <source>
        <dbReference type="ARBA" id="ARBA00022723"/>
    </source>
</evidence>
<dbReference type="Proteomes" id="UP000199109">
    <property type="component" value="Unassembled WGS sequence"/>
</dbReference>
<dbReference type="SUPFAM" id="SSF54593">
    <property type="entry name" value="Glyoxalase/Bleomycin resistance protein/Dihydroxybiphenyl dioxygenase"/>
    <property type="match status" value="2"/>
</dbReference>
<dbReference type="GO" id="GO:0004493">
    <property type="term" value="F:methylmalonyl-CoA epimerase activity"/>
    <property type="evidence" value="ECO:0007669"/>
    <property type="project" value="TreeGrafter"/>
</dbReference>
<dbReference type="PANTHER" id="PTHR43048:SF3">
    <property type="entry name" value="METHYLMALONYL-COA EPIMERASE, MITOCHONDRIAL"/>
    <property type="match status" value="1"/>
</dbReference>
<accession>A0A1G7EKW3</accession>
<evidence type="ECO:0000313" key="4">
    <source>
        <dbReference type="Proteomes" id="UP000199109"/>
    </source>
</evidence>